<reference evidence="1 2" key="1">
    <citation type="submission" date="2024-09" db="EMBL/GenBank/DDBJ databases">
        <authorList>
            <person name="Sun Q."/>
            <person name="Mori K."/>
        </authorList>
    </citation>
    <scope>NUCLEOTIDE SEQUENCE [LARGE SCALE GENOMIC DNA]</scope>
    <source>
        <strain evidence="1 2">CCM 7904</strain>
    </source>
</reference>
<dbReference type="InterPro" id="IPR011042">
    <property type="entry name" value="6-blade_b-propeller_TolB-like"/>
</dbReference>
<organism evidence="1 2">
    <name type="scientific">Paracoccus rhizosphaerae</name>
    <dbReference type="NCBI Taxonomy" id="1133347"/>
    <lineage>
        <taxon>Bacteria</taxon>
        <taxon>Pseudomonadati</taxon>
        <taxon>Pseudomonadota</taxon>
        <taxon>Alphaproteobacteria</taxon>
        <taxon>Rhodobacterales</taxon>
        <taxon>Paracoccaceae</taxon>
        <taxon>Paracoccus</taxon>
    </lineage>
</organism>
<dbReference type="InterPro" id="IPR011659">
    <property type="entry name" value="WD40"/>
</dbReference>
<dbReference type="Pfam" id="PF07676">
    <property type="entry name" value="PD40"/>
    <property type="match status" value="2"/>
</dbReference>
<dbReference type="EMBL" id="JBHLWQ010000170">
    <property type="protein sequence ID" value="MFC0202103.1"/>
    <property type="molecule type" value="Genomic_DNA"/>
</dbReference>
<sequence length="270" mass="30156">MTDNWRSSLEVLEIATGKCRVVLRSPMLIEAPNWHPDGWFLVNGGGRLWRADDQGLSMIDMAHDDRCNNDHGFLPDGRIVFSSHDGTGAGMHVWNGRSVGALATARPSWWHAAHGNRIAYACARGDRVVRIATSDNDGRDEVVLTPNDAHHDGPDFSACGQWIWFNSDLTGQAQIWRMRCDGSAAEPVFRDDNVNWFPHPSPCGRHVVYLAYQPGTEGHPRDRDVSLWIMRPDGSDRRKLIDLFGGQGTLNVPCWSPDGQAFAFIRFAPQ</sequence>
<keyword evidence="2" id="KW-1185">Reference proteome</keyword>
<proteinExistence type="predicted"/>
<dbReference type="SUPFAM" id="SSF82171">
    <property type="entry name" value="DPP6 N-terminal domain-like"/>
    <property type="match status" value="1"/>
</dbReference>
<dbReference type="Proteomes" id="UP001589795">
    <property type="component" value="Unassembled WGS sequence"/>
</dbReference>
<dbReference type="Gene3D" id="2.120.10.30">
    <property type="entry name" value="TolB, C-terminal domain"/>
    <property type="match status" value="1"/>
</dbReference>
<dbReference type="RefSeq" id="WP_265507703.1">
    <property type="nucleotide sequence ID" value="NZ_JAOTBE010000040.1"/>
</dbReference>
<gene>
    <name evidence="1" type="ORF">ACFFIZ_17770</name>
</gene>
<name>A0ABV6CSY4_9RHOB</name>
<comment type="caution">
    <text evidence="1">The sequence shown here is derived from an EMBL/GenBank/DDBJ whole genome shotgun (WGS) entry which is preliminary data.</text>
</comment>
<protein>
    <submittedName>
        <fullName evidence="1">TolB family protein</fullName>
    </submittedName>
</protein>
<evidence type="ECO:0000313" key="1">
    <source>
        <dbReference type="EMBL" id="MFC0202103.1"/>
    </source>
</evidence>
<accession>A0ABV6CSY4</accession>
<evidence type="ECO:0000313" key="2">
    <source>
        <dbReference type="Proteomes" id="UP001589795"/>
    </source>
</evidence>